<organism evidence="1 2">
    <name type="scientific">Planktothrix agardhii CCAP 1459/11A</name>
    <dbReference type="NCBI Taxonomy" id="282420"/>
    <lineage>
        <taxon>Bacteria</taxon>
        <taxon>Bacillati</taxon>
        <taxon>Cyanobacteriota</taxon>
        <taxon>Cyanophyceae</taxon>
        <taxon>Oscillatoriophycideae</taxon>
        <taxon>Oscillatoriales</taxon>
        <taxon>Microcoleaceae</taxon>
        <taxon>Planktothrix</taxon>
    </lineage>
</organism>
<dbReference type="InterPro" id="IPR036237">
    <property type="entry name" value="Xyl_isomerase-like_sf"/>
</dbReference>
<dbReference type="SUPFAM" id="SSF51658">
    <property type="entry name" value="Xylose isomerase-like"/>
    <property type="match status" value="1"/>
</dbReference>
<dbReference type="AlphaFoldDB" id="A0A4P5ZGI7"/>
<gene>
    <name evidence="1" type="ORF">PA905_34270</name>
</gene>
<evidence type="ECO:0000313" key="1">
    <source>
        <dbReference type="EMBL" id="GDZ95188.1"/>
    </source>
</evidence>
<dbReference type="Gene3D" id="3.20.20.150">
    <property type="entry name" value="Divalent-metal-dependent TIM barrel enzymes"/>
    <property type="match status" value="1"/>
</dbReference>
<accession>A0A4P5ZGI7</accession>
<reference evidence="2" key="1">
    <citation type="submission" date="2019-02" db="EMBL/GenBank/DDBJ databases">
        <title>Draft genome sequence of Planktothrix agardhii NIES-905.</title>
        <authorList>
            <person name="Yamaguchi H."/>
            <person name="Suzuki S."/>
            <person name="Kawachi M."/>
        </authorList>
    </citation>
    <scope>NUCLEOTIDE SEQUENCE [LARGE SCALE GENOMIC DNA]</scope>
    <source>
        <strain evidence="2">CCAP 1459/11A</strain>
    </source>
</reference>
<dbReference type="EMBL" id="BJCD01000053">
    <property type="protein sequence ID" value="GDZ95188.1"/>
    <property type="molecule type" value="Genomic_DNA"/>
</dbReference>
<protein>
    <recommendedName>
        <fullName evidence="3">Xylose isomerase-like TIM barrel domain-containing protein</fullName>
    </recommendedName>
</protein>
<dbReference type="PANTHER" id="PTHR42194:SF1">
    <property type="entry name" value="UPF0276 PROTEIN HI_1600"/>
    <property type="match status" value="1"/>
</dbReference>
<sequence>MRKSIDIKRVLLMTIELSLSVNNLTDFSIYEEASQPIRNNGKLPFVEILWDNYCHLAPDKIVEYLSTFSDCIAFHIMWSRFLDRDSEQFEEFLHHLKSHIDVIQPLYISDHICTFHQGNVYVKSGLEFNYENPEYVWRRIERYQNYIGRQILLENFASMTSEGYKQIEFFETMVTQTGCGIFFDISNARVAEYNGFTPLIDWIDLLKGMPELHCHVGGYEYNDNDNYYRDSHGDDISSQTLLDIENVVSSLDVKSICYEREHHKISHKMAQDLAKIASIGGEIK</sequence>
<evidence type="ECO:0000313" key="2">
    <source>
        <dbReference type="Proteomes" id="UP000299794"/>
    </source>
</evidence>
<dbReference type="Proteomes" id="UP000299794">
    <property type="component" value="Unassembled WGS sequence"/>
</dbReference>
<dbReference type="Pfam" id="PF05114">
    <property type="entry name" value="MbnB_TglH_ChrH"/>
    <property type="match status" value="1"/>
</dbReference>
<proteinExistence type="predicted"/>
<comment type="caution">
    <text evidence="1">The sequence shown here is derived from an EMBL/GenBank/DDBJ whole genome shotgun (WGS) entry which is preliminary data.</text>
</comment>
<evidence type="ECO:0008006" key="3">
    <source>
        <dbReference type="Google" id="ProtNLM"/>
    </source>
</evidence>
<dbReference type="InterPro" id="IPR007801">
    <property type="entry name" value="MbnB/TglH/ChrH"/>
</dbReference>
<dbReference type="PANTHER" id="PTHR42194">
    <property type="entry name" value="UPF0276 PROTEIN HI_1600"/>
    <property type="match status" value="1"/>
</dbReference>
<name>A0A4P5ZGI7_PLAAG</name>